<evidence type="ECO:0000313" key="3">
    <source>
        <dbReference type="Proteomes" id="UP001589748"/>
    </source>
</evidence>
<dbReference type="InterPro" id="IPR043129">
    <property type="entry name" value="ATPase_NBD"/>
</dbReference>
<dbReference type="SUPFAM" id="SSF46785">
    <property type="entry name" value="Winged helix' DNA-binding domain"/>
    <property type="match status" value="1"/>
</dbReference>
<keyword evidence="3" id="KW-1185">Reference proteome</keyword>
<dbReference type="InterPro" id="IPR036390">
    <property type="entry name" value="WH_DNA-bd_sf"/>
</dbReference>
<protein>
    <submittedName>
        <fullName evidence="2">ROK family protein</fullName>
    </submittedName>
</protein>
<proteinExistence type="inferred from homology"/>
<comment type="similarity">
    <text evidence="1">Belongs to the ROK (NagC/XylR) family.</text>
</comment>
<dbReference type="PROSITE" id="PS01125">
    <property type="entry name" value="ROK"/>
    <property type="match status" value="1"/>
</dbReference>
<gene>
    <name evidence="2" type="ORF">ACFFVI_04385</name>
</gene>
<accession>A0ABV5LQ32</accession>
<dbReference type="EMBL" id="JBHMDM010000003">
    <property type="protein sequence ID" value="MFB9376200.1"/>
    <property type="molecule type" value="Genomic_DNA"/>
</dbReference>
<dbReference type="PANTHER" id="PTHR18964">
    <property type="entry name" value="ROK (REPRESSOR, ORF, KINASE) FAMILY"/>
    <property type="match status" value="1"/>
</dbReference>
<dbReference type="SUPFAM" id="SSF53067">
    <property type="entry name" value="Actin-like ATPase domain"/>
    <property type="match status" value="1"/>
</dbReference>
<organism evidence="2 3">
    <name type="scientific">Kineococcus gynurae</name>
    <dbReference type="NCBI Taxonomy" id="452979"/>
    <lineage>
        <taxon>Bacteria</taxon>
        <taxon>Bacillati</taxon>
        <taxon>Actinomycetota</taxon>
        <taxon>Actinomycetes</taxon>
        <taxon>Kineosporiales</taxon>
        <taxon>Kineosporiaceae</taxon>
        <taxon>Kineococcus</taxon>
    </lineage>
</organism>
<dbReference type="Gene3D" id="3.30.420.40">
    <property type="match status" value="2"/>
</dbReference>
<name>A0ABV5LQ32_9ACTN</name>
<dbReference type="RefSeq" id="WP_380138689.1">
    <property type="nucleotide sequence ID" value="NZ_JBHLUI010000009.1"/>
</dbReference>
<dbReference type="Pfam" id="PF00480">
    <property type="entry name" value="ROK"/>
    <property type="match status" value="1"/>
</dbReference>
<dbReference type="InterPro" id="IPR049874">
    <property type="entry name" value="ROK_cs"/>
</dbReference>
<evidence type="ECO:0000313" key="2">
    <source>
        <dbReference type="EMBL" id="MFB9376200.1"/>
    </source>
</evidence>
<dbReference type="Proteomes" id="UP001589748">
    <property type="component" value="Unassembled WGS sequence"/>
</dbReference>
<dbReference type="Gene3D" id="1.10.10.10">
    <property type="entry name" value="Winged helix-like DNA-binding domain superfamily/Winged helix DNA-binding domain"/>
    <property type="match status" value="1"/>
</dbReference>
<sequence length="405" mass="42911">MVAAVSSWRADDGPGRAVELITSGRARTRTALAEALGLARSTLGQRLQPLLASGLVLESEELVSSGGRPSRALRLNPRAGVVISIDVGEERTRVAITDLDAAILAERVLTLRLDDGPEELLETISTAARQALQESDLLGVPVAGIGLGLPAAVDFRAGRVSGWSIMSGWDGFDIRGHLRRTWQVPVLVDNDVNVQTVAEHHRFWPQVSHLFYVKIGTGVGSGMVIDGCVNRGAQGVAGDIGHAHVGGHGDPQCRCGNRGCLESLVGGWALARDLRGDSHPQMHDARDVARQAKLGEVDAVTRLRAAGRILGEAVAFSANLLNPDVIVLGGLLSASGDHLMAGVLESIYQRSLPLTTRKLRIVPTGYRSRSGIAGATYLVRDHVLDPARLDRLLGAGLGPFAVDEN</sequence>
<dbReference type="InterPro" id="IPR000600">
    <property type="entry name" value="ROK"/>
</dbReference>
<comment type="caution">
    <text evidence="2">The sequence shown here is derived from an EMBL/GenBank/DDBJ whole genome shotgun (WGS) entry which is preliminary data.</text>
</comment>
<dbReference type="PANTHER" id="PTHR18964:SF173">
    <property type="entry name" value="GLUCOKINASE"/>
    <property type="match status" value="1"/>
</dbReference>
<evidence type="ECO:0000256" key="1">
    <source>
        <dbReference type="ARBA" id="ARBA00006479"/>
    </source>
</evidence>
<dbReference type="InterPro" id="IPR036388">
    <property type="entry name" value="WH-like_DNA-bd_sf"/>
</dbReference>
<reference evidence="2 3" key="1">
    <citation type="submission" date="2024-09" db="EMBL/GenBank/DDBJ databases">
        <authorList>
            <person name="Sun Q."/>
            <person name="Mori K."/>
        </authorList>
    </citation>
    <scope>NUCLEOTIDE SEQUENCE [LARGE SCALE GENOMIC DNA]</scope>
    <source>
        <strain evidence="2 3">TISTR 1856</strain>
    </source>
</reference>